<dbReference type="Proteomes" id="UP000284178">
    <property type="component" value="Unassembled WGS sequence"/>
</dbReference>
<evidence type="ECO:0000256" key="1">
    <source>
        <dbReference type="SAM" id="SignalP"/>
    </source>
</evidence>
<feature type="signal peptide" evidence="1">
    <location>
        <begin position="1"/>
        <end position="18"/>
    </location>
</feature>
<evidence type="ECO:0000313" key="2">
    <source>
        <dbReference type="EMBL" id="RGR76213.1"/>
    </source>
</evidence>
<keyword evidence="3" id="KW-1185">Reference proteome</keyword>
<dbReference type="AlphaFoldDB" id="A0A412G5G7"/>
<evidence type="ECO:0000313" key="3">
    <source>
        <dbReference type="Proteomes" id="UP000284178"/>
    </source>
</evidence>
<feature type="chain" id="PRO_5039662328" description="DUF4358 domain-containing protein" evidence="1">
    <location>
        <begin position="19"/>
        <end position="136"/>
    </location>
</feature>
<protein>
    <recommendedName>
        <fullName evidence="4">DUF4358 domain-containing protein</fullName>
    </recommendedName>
</protein>
<organism evidence="2 3">
    <name type="scientific">Holdemania filiformis</name>
    <dbReference type="NCBI Taxonomy" id="61171"/>
    <lineage>
        <taxon>Bacteria</taxon>
        <taxon>Bacillati</taxon>
        <taxon>Bacillota</taxon>
        <taxon>Erysipelotrichia</taxon>
        <taxon>Erysipelotrichales</taxon>
        <taxon>Erysipelotrichaceae</taxon>
        <taxon>Holdemania</taxon>
    </lineage>
</organism>
<name>A0A412G5G7_9FIRM</name>
<sequence length="136" mass="15153">MKRSVLPFLFFCVFLISAGCGSQPKNAVATDYSVKSQAEISVSNDGFPISISNLLDRFKSYDFYETLNLETISAEQIGSLAASDATLYIVEGSAEAREEKVLDTHYHIYYYDQLMIIYNGANDVILQALNEQLNGE</sequence>
<evidence type="ECO:0008006" key="4">
    <source>
        <dbReference type="Google" id="ProtNLM"/>
    </source>
</evidence>
<accession>A0A412G5G7</accession>
<dbReference type="PROSITE" id="PS51257">
    <property type="entry name" value="PROKAR_LIPOPROTEIN"/>
    <property type="match status" value="1"/>
</dbReference>
<proteinExistence type="predicted"/>
<dbReference type="EMBL" id="QRUP01000002">
    <property type="protein sequence ID" value="RGR76213.1"/>
    <property type="molecule type" value="Genomic_DNA"/>
</dbReference>
<comment type="caution">
    <text evidence="2">The sequence shown here is derived from an EMBL/GenBank/DDBJ whole genome shotgun (WGS) entry which is preliminary data.</text>
</comment>
<keyword evidence="1" id="KW-0732">Signal</keyword>
<dbReference type="GeneID" id="83014249"/>
<dbReference type="RefSeq" id="WP_117893172.1">
    <property type="nucleotide sequence ID" value="NZ_CABJCV010000002.1"/>
</dbReference>
<gene>
    <name evidence="2" type="ORF">DWY25_02345</name>
</gene>
<reference evidence="2 3" key="1">
    <citation type="submission" date="2018-08" db="EMBL/GenBank/DDBJ databases">
        <title>A genome reference for cultivated species of the human gut microbiota.</title>
        <authorList>
            <person name="Zou Y."/>
            <person name="Xue W."/>
            <person name="Luo G."/>
        </authorList>
    </citation>
    <scope>NUCLEOTIDE SEQUENCE [LARGE SCALE GENOMIC DNA]</scope>
    <source>
        <strain evidence="2 3">AF24-29</strain>
    </source>
</reference>